<reference evidence="14" key="1">
    <citation type="journal article" date="2017" name="Nat. Commun.">
        <title>The asparagus genome sheds light on the origin and evolution of a young Y chromosome.</title>
        <authorList>
            <person name="Harkess A."/>
            <person name="Zhou J."/>
            <person name="Xu C."/>
            <person name="Bowers J.E."/>
            <person name="Van der Hulst R."/>
            <person name="Ayyampalayam S."/>
            <person name="Mercati F."/>
            <person name="Riccardi P."/>
            <person name="McKain M.R."/>
            <person name="Kakrana A."/>
            <person name="Tang H."/>
            <person name="Ray J."/>
            <person name="Groenendijk J."/>
            <person name="Arikit S."/>
            <person name="Mathioni S.M."/>
            <person name="Nakano M."/>
            <person name="Shan H."/>
            <person name="Telgmann-Rauber A."/>
            <person name="Kanno A."/>
            <person name="Yue Z."/>
            <person name="Chen H."/>
            <person name="Li W."/>
            <person name="Chen Y."/>
            <person name="Xu X."/>
            <person name="Zhang Y."/>
            <person name="Luo S."/>
            <person name="Chen H."/>
            <person name="Gao J."/>
            <person name="Mao Z."/>
            <person name="Pires J.C."/>
            <person name="Luo M."/>
            <person name="Kudrna D."/>
            <person name="Wing R.A."/>
            <person name="Meyers B.C."/>
            <person name="Yi K."/>
            <person name="Kong H."/>
            <person name="Lavrijsen P."/>
            <person name="Sunseri F."/>
            <person name="Falavigna A."/>
            <person name="Ye Y."/>
            <person name="Leebens-Mack J.H."/>
            <person name="Chen G."/>
        </authorList>
    </citation>
    <scope>NUCLEOTIDE SEQUENCE [LARGE SCALE GENOMIC DNA]</scope>
    <source>
        <strain evidence="14">cv. DH0086</strain>
    </source>
</reference>
<dbReference type="EMBL" id="CM007381">
    <property type="protein sequence ID" value="ONK81733.1"/>
    <property type="molecule type" value="Genomic_DNA"/>
</dbReference>
<evidence type="ECO:0000256" key="7">
    <source>
        <dbReference type="ARBA" id="ARBA00022842"/>
    </source>
</evidence>
<dbReference type="PROSITE" id="PS51746">
    <property type="entry name" value="PPM_2"/>
    <property type="match status" value="1"/>
</dbReference>
<organism evidence="13 14">
    <name type="scientific">Asparagus officinalis</name>
    <name type="common">Garden asparagus</name>
    <dbReference type="NCBI Taxonomy" id="4686"/>
    <lineage>
        <taxon>Eukaryota</taxon>
        <taxon>Viridiplantae</taxon>
        <taxon>Streptophyta</taxon>
        <taxon>Embryophyta</taxon>
        <taxon>Tracheophyta</taxon>
        <taxon>Spermatophyta</taxon>
        <taxon>Magnoliopsida</taxon>
        <taxon>Liliopsida</taxon>
        <taxon>Asparagales</taxon>
        <taxon>Asparagaceae</taxon>
        <taxon>Asparagoideae</taxon>
        <taxon>Asparagus</taxon>
    </lineage>
</organism>
<comment type="cofactor">
    <cofactor evidence="1">
        <name>Mn(2+)</name>
        <dbReference type="ChEBI" id="CHEBI:29035"/>
    </cofactor>
</comment>
<dbReference type="Gramene" id="ONK81733">
    <property type="protein sequence ID" value="ONK81733"/>
    <property type="gene ID" value="A4U43_C01F32330"/>
</dbReference>
<evidence type="ECO:0000313" key="14">
    <source>
        <dbReference type="Proteomes" id="UP000243459"/>
    </source>
</evidence>
<dbReference type="AlphaFoldDB" id="A0A5P1FVH2"/>
<dbReference type="Gene3D" id="3.60.40.10">
    <property type="entry name" value="PPM-type phosphatase domain"/>
    <property type="match status" value="1"/>
</dbReference>
<dbReference type="InterPro" id="IPR036457">
    <property type="entry name" value="PPM-type-like_dom_sf"/>
</dbReference>
<evidence type="ECO:0000256" key="9">
    <source>
        <dbReference type="ARBA" id="ARBA00023211"/>
    </source>
</evidence>
<evidence type="ECO:0000256" key="5">
    <source>
        <dbReference type="ARBA" id="ARBA00022723"/>
    </source>
</evidence>
<dbReference type="OMA" id="TVRYGHA"/>
<dbReference type="SMART" id="SM00332">
    <property type="entry name" value="PP2Cc"/>
    <property type="match status" value="1"/>
</dbReference>
<gene>
    <name evidence="13" type="ORF">A4U43_C01F32330</name>
</gene>
<name>A0A5P1FVH2_ASPOF</name>
<evidence type="ECO:0000256" key="1">
    <source>
        <dbReference type="ARBA" id="ARBA00001936"/>
    </source>
</evidence>
<dbReference type="Pfam" id="PF00481">
    <property type="entry name" value="PP2C"/>
    <property type="match status" value="1"/>
</dbReference>
<proteinExistence type="inferred from homology"/>
<keyword evidence="8" id="KW-0904">Protein phosphatase</keyword>
<dbReference type="EC" id="3.1.3.16" evidence="4"/>
<evidence type="ECO:0000256" key="11">
    <source>
        <dbReference type="ARBA" id="ARBA00048336"/>
    </source>
</evidence>
<dbReference type="Proteomes" id="UP000243459">
    <property type="component" value="Chromosome 1"/>
</dbReference>
<dbReference type="OrthoDB" id="10264738at2759"/>
<dbReference type="InterPro" id="IPR015655">
    <property type="entry name" value="PP2C"/>
</dbReference>
<keyword evidence="6" id="KW-0378">Hydrolase</keyword>
<dbReference type="SMART" id="SM00331">
    <property type="entry name" value="PP2C_SIG"/>
    <property type="match status" value="1"/>
</dbReference>
<feature type="domain" description="PPM-type phosphatase" evidence="12">
    <location>
        <begin position="25"/>
        <end position="294"/>
    </location>
</feature>
<dbReference type="GO" id="GO:0004722">
    <property type="term" value="F:protein serine/threonine phosphatase activity"/>
    <property type="evidence" value="ECO:0007669"/>
    <property type="project" value="UniProtKB-EC"/>
</dbReference>
<dbReference type="GO" id="GO:0046872">
    <property type="term" value="F:metal ion binding"/>
    <property type="evidence" value="ECO:0007669"/>
    <property type="project" value="UniProtKB-KW"/>
</dbReference>
<dbReference type="SUPFAM" id="SSF81606">
    <property type="entry name" value="PP2C-like"/>
    <property type="match status" value="1"/>
</dbReference>
<evidence type="ECO:0000256" key="10">
    <source>
        <dbReference type="ARBA" id="ARBA00047761"/>
    </source>
</evidence>
<dbReference type="CDD" id="cd00143">
    <property type="entry name" value="PP2Cc"/>
    <property type="match status" value="1"/>
</dbReference>
<keyword evidence="9" id="KW-0464">Manganese</keyword>
<keyword evidence="14" id="KW-1185">Reference proteome</keyword>
<evidence type="ECO:0000256" key="2">
    <source>
        <dbReference type="ARBA" id="ARBA00001946"/>
    </source>
</evidence>
<evidence type="ECO:0000259" key="12">
    <source>
        <dbReference type="PROSITE" id="PS51746"/>
    </source>
</evidence>
<evidence type="ECO:0000256" key="8">
    <source>
        <dbReference type="ARBA" id="ARBA00022912"/>
    </source>
</evidence>
<comment type="similarity">
    <text evidence="3">Belongs to the PP2C family.</text>
</comment>
<dbReference type="InterPro" id="IPR001932">
    <property type="entry name" value="PPM-type_phosphatase-like_dom"/>
</dbReference>
<evidence type="ECO:0000313" key="13">
    <source>
        <dbReference type="EMBL" id="ONK81733.1"/>
    </source>
</evidence>
<sequence>MARRCRHRELVPLAALISKELKGEKIERPCVRFGSAAQSRKGEDYFLVKTDCQRVHGNPNSTFSVFAVFDGHNGNAAAIFTRENLLSHVLGAIPRGISRDEWLQALPRALVAGFVKTDKEFQSRGETSGTTATFVIVDGWTITVASVGDSRCILDSQGGVVSLLTVDHRLEENAEERERVKASGGEVGRLSIVGGAEIGPLRCWPGGLCLSRSIGDMDVGEFIVPVPYVKQVKLSSAGGRLIIASDGIWDALPSEMAAKSCRGLPAELAAVQVVKEALRTRGLKDDTTCIVVDVIPPDNLVVTPPSSPKKMSKFKSFFRRRSRDSASKLTKKLSSVGIVEEIFEEGSAMLSERLGNESSSSVHTSAGLFMCAICQMDLAPSEGISVHAGSIFSTSSKPWEGPFLCASCRNKKDAMEGKRPSGFKGL</sequence>
<evidence type="ECO:0000256" key="6">
    <source>
        <dbReference type="ARBA" id="ARBA00022801"/>
    </source>
</evidence>
<keyword evidence="7" id="KW-0460">Magnesium</keyword>
<comment type="cofactor">
    <cofactor evidence="2">
        <name>Mg(2+)</name>
        <dbReference type="ChEBI" id="CHEBI:18420"/>
    </cofactor>
</comment>
<accession>A0A5P1FVH2</accession>
<keyword evidence="5" id="KW-0479">Metal-binding</keyword>
<comment type="catalytic activity">
    <reaction evidence="11">
        <text>O-phospho-L-threonyl-[protein] + H2O = L-threonyl-[protein] + phosphate</text>
        <dbReference type="Rhea" id="RHEA:47004"/>
        <dbReference type="Rhea" id="RHEA-COMP:11060"/>
        <dbReference type="Rhea" id="RHEA-COMP:11605"/>
        <dbReference type="ChEBI" id="CHEBI:15377"/>
        <dbReference type="ChEBI" id="CHEBI:30013"/>
        <dbReference type="ChEBI" id="CHEBI:43474"/>
        <dbReference type="ChEBI" id="CHEBI:61977"/>
        <dbReference type="EC" id="3.1.3.16"/>
    </reaction>
</comment>
<evidence type="ECO:0000256" key="3">
    <source>
        <dbReference type="ARBA" id="ARBA00006702"/>
    </source>
</evidence>
<dbReference type="PANTHER" id="PTHR47992">
    <property type="entry name" value="PROTEIN PHOSPHATASE"/>
    <property type="match status" value="1"/>
</dbReference>
<comment type="catalytic activity">
    <reaction evidence="10">
        <text>O-phospho-L-seryl-[protein] + H2O = L-seryl-[protein] + phosphate</text>
        <dbReference type="Rhea" id="RHEA:20629"/>
        <dbReference type="Rhea" id="RHEA-COMP:9863"/>
        <dbReference type="Rhea" id="RHEA-COMP:11604"/>
        <dbReference type="ChEBI" id="CHEBI:15377"/>
        <dbReference type="ChEBI" id="CHEBI:29999"/>
        <dbReference type="ChEBI" id="CHEBI:43474"/>
        <dbReference type="ChEBI" id="CHEBI:83421"/>
        <dbReference type="EC" id="3.1.3.16"/>
    </reaction>
</comment>
<evidence type="ECO:0000256" key="4">
    <source>
        <dbReference type="ARBA" id="ARBA00013081"/>
    </source>
</evidence>
<dbReference type="FunFam" id="3.60.40.10:FF:000013">
    <property type="entry name" value="probable protein phosphatase 2C 5"/>
    <property type="match status" value="1"/>
</dbReference>
<protein>
    <recommendedName>
        <fullName evidence="4">protein-serine/threonine phosphatase</fullName>
        <ecNumber evidence="4">3.1.3.16</ecNumber>
    </recommendedName>
</protein>